<dbReference type="GO" id="GO:0019843">
    <property type="term" value="F:rRNA binding"/>
    <property type="evidence" value="ECO:0007669"/>
    <property type="project" value="UniProtKB-UniRule"/>
</dbReference>
<dbReference type="RefSeq" id="WP_093237881.1">
    <property type="nucleotide sequence ID" value="NZ_FNQF01000001.1"/>
</dbReference>
<keyword evidence="4" id="KW-0694">RNA-binding</keyword>
<comment type="function">
    <text evidence="4">One of the early assembly proteins it binds 23S rRNA. One of the proteins that surrounds the polypeptide exit tunnel on the outside of the ribosome. Forms the main docking site for trigger factor binding to the ribosome.</text>
</comment>
<dbReference type="Gene3D" id="3.30.70.330">
    <property type="match status" value="1"/>
</dbReference>
<dbReference type="GO" id="GO:0006412">
    <property type="term" value="P:translation"/>
    <property type="evidence" value="ECO:0007669"/>
    <property type="project" value="UniProtKB-UniRule"/>
</dbReference>
<dbReference type="GO" id="GO:0003735">
    <property type="term" value="F:structural constituent of ribosome"/>
    <property type="evidence" value="ECO:0007669"/>
    <property type="project" value="InterPro"/>
</dbReference>
<dbReference type="EMBL" id="FNQF01000001">
    <property type="protein sequence ID" value="SDZ74196.1"/>
    <property type="molecule type" value="Genomic_DNA"/>
</dbReference>
<evidence type="ECO:0000256" key="2">
    <source>
        <dbReference type="ARBA" id="ARBA00022980"/>
    </source>
</evidence>
<dbReference type="AlphaFoldDB" id="A0A1H3VHF8"/>
<evidence type="ECO:0000256" key="1">
    <source>
        <dbReference type="ARBA" id="ARBA00006700"/>
    </source>
</evidence>
<evidence type="ECO:0000313" key="6">
    <source>
        <dbReference type="Proteomes" id="UP000198820"/>
    </source>
</evidence>
<name>A0A1H3VHF8_9FLAO</name>
<sequence length="96" mass="10832">MSVIIKPLITEKSTHLSETANTFVFLVDEKANKVQIKNEVESTYGVSVDQVRTMRVLPKFKTRYTKTGIVSGKTNSYKKAMIKVSEGDTIDIYNNL</sequence>
<dbReference type="PANTHER" id="PTHR11620">
    <property type="entry name" value="60S RIBOSOMAL PROTEIN L23A"/>
    <property type="match status" value="1"/>
</dbReference>
<keyword evidence="2 4" id="KW-0689">Ribosomal protein</keyword>
<dbReference type="STRING" id="908615.SAMN05421540_101105"/>
<dbReference type="HAMAP" id="MF_01369_B">
    <property type="entry name" value="Ribosomal_uL23_B"/>
    <property type="match status" value="1"/>
</dbReference>
<dbReference type="InterPro" id="IPR012677">
    <property type="entry name" value="Nucleotide-bd_a/b_plait_sf"/>
</dbReference>
<dbReference type="Pfam" id="PF00276">
    <property type="entry name" value="Ribosomal_L23"/>
    <property type="match status" value="1"/>
</dbReference>
<dbReference type="SUPFAM" id="SSF54189">
    <property type="entry name" value="Ribosomal proteins S24e, L23 and L15e"/>
    <property type="match status" value="1"/>
</dbReference>
<dbReference type="GO" id="GO:0005840">
    <property type="term" value="C:ribosome"/>
    <property type="evidence" value="ECO:0007669"/>
    <property type="project" value="UniProtKB-KW"/>
</dbReference>
<organism evidence="5 6">
    <name type="scientific">Psychroflexus halocasei</name>
    <dbReference type="NCBI Taxonomy" id="908615"/>
    <lineage>
        <taxon>Bacteria</taxon>
        <taxon>Pseudomonadati</taxon>
        <taxon>Bacteroidota</taxon>
        <taxon>Flavobacteriia</taxon>
        <taxon>Flavobacteriales</taxon>
        <taxon>Flavobacteriaceae</taxon>
        <taxon>Psychroflexus</taxon>
    </lineage>
</organism>
<evidence type="ECO:0000256" key="4">
    <source>
        <dbReference type="HAMAP-Rule" id="MF_01369"/>
    </source>
</evidence>
<comment type="subunit">
    <text evidence="4">Part of the 50S ribosomal subunit. Contacts protein L29, and trigger factor when it is bound to the ribosome.</text>
</comment>
<dbReference type="Proteomes" id="UP000198820">
    <property type="component" value="Unassembled WGS sequence"/>
</dbReference>
<dbReference type="NCBIfam" id="NF004363">
    <property type="entry name" value="PRK05738.2-4"/>
    <property type="match status" value="1"/>
</dbReference>
<gene>
    <name evidence="4" type="primary">rplW</name>
    <name evidence="5" type="ORF">SAMN05421540_101105</name>
</gene>
<dbReference type="InterPro" id="IPR012678">
    <property type="entry name" value="Ribosomal_uL23/eL15/eS24_sf"/>
</dbReference>
<protein>
    <recommendedName>
        <fullName evidence="4">Large ribosomal subunit protein uL23</fullName>
    </recommendedName>
</protein>
<dbReference type="InterPro" id="IPR013025">
    <property type="entry name" value="Ribosomal_uL23-like"/>
</dbReference>
<reference evidence="5 6" key="1">
    <citation type="submission" date="2016-10" db="EMBL/GenBank/DDBJ databases">
        <authorList>
            <person name="de Groot N.N."/>
        </authorList>
    </citation>
    <scope>NUCLEOTIDE SEQUENCE [LARGE SCALE GENOMIC DNA]</scope>
    <source>
        <strain evidence="5 6">DSM 23581</strain>
    </source>
</reference>
<keyword evidence="4" id="KW-0699">rRNA-binding</keyword>
<evidence type="ECO:0000256" key="3">
    <source>
        <dbReference type="ARBA" id="ARBA00023274"/>
    </source>
</evidence>
<dbReference type="GO" id="GO:1990904">
    <property type="term" value="C:ribonucleoprotein complex"/>
    <property type="evidence" value="ECO:0007669"/>
    <property type="project" value="UniProtKB-KW"/>
</dbReference>
<keyword evidence="3 4" id="KW-0687">Ribonucleoprotein</keyword>
<comment type="similarity">
    <text evidence="1 4">Belongs to the universal ribosomal protein uL23 family.</text>
</comment>
<proteinExistence type="inferred from homology"/>
<evidence type="ECO:0000313" key="5">
    <source>
        <dbReference type="EMBL" id="SDZ74196.1"/>
    </source>
</evidence>
<accession>A0A1H3VHF8</accession>
<keyword evidence="6" id="KW-1185">Reference proteome</keyword>